<dbReference type="SUPFAM" id="SSF49899">
    <property type="entry name" value="Concanavalin A-like lectins/glucanases"/>
    <property type="match status" value="1"/>
</dbReference>
<comment type="similarity">
    <text evidence="1 4">Belongs to the glycosyl hydrolase 43 family.</text>
</comment>
<dbReference type="InterPro" id="IPR051795">
    <property type="entry name" value="Glycosyl_Hydrlase_43"/>
</dbReference>
<keyword evidence="2 4" id="KW-0378">Hydrolase</keyword>
<evidence type="ECO:0000259" key="6">
    <source>
        <dbReference type="Pfam" id="PF17851"/>
    </source>
</evidence>
<dbReference type="SUPFAM" id="SSF75005">
    <property type="entry name" value="Arabinanase/levansucrase/invertase"/>
    <property type="match status" value="1"/>
</dbReference>
<name>A0ABS5VRF0_9BACT</name>
<evidence type="ECO:0000313" key="8">
    <source>
        <dbReference type="Proteomes" id="UP000772618"/>
    </source>
</evidence>
<evidence type="ECO:0000256" key="2">
    <source>
        <dbReference type="ARBA" id="ARBA00022801"/>
    </source>
</evidence>
<evidence type="ECO:0000256" key="4">
    <source>
        <dbReference type="RuleBase" id="RU361187"/>
    </source>
</evidence>
<dbReference type="InterPro" id="IPR023296">
    <property type="entry name" value="Glyco_hydro_beta-prop_sf"/>
</dbReference>
<keyword evidence="3 4" id="KW-0326">Glycosidase</keyword>
<feature type="signal peptide" evidence="5">
    <location>
        <begin position="1"/>
        <end position="19"/>
    </location>
</feature>
<keyword evidence="8" id="KW-1185">Reference proteome</keyword>
<organism evidence="7 8">
    <name type="scientific">Chryseosolibacter indicus</name>
    <dbReference type="NCBI Taxonomy" id="2782351"/>
    <lineage>
        <taxon>Bacteria</taxon>
        <taxon>Pseudomonadati</taxon>
        <taxon>Bacteroidota</taxon>
        <taxon>Cytophagia</taxon>
        <taxon>Cytophagales</taxon>
        <taxon>Chryseotaleaceae</taxon>
        <taxon>Chryseosolibacter</taxon>
    </lineage>
</organism>
<evidence type="ECO:0000256" key="5">
    <source>
        <dbReference type="SAM" id="SignalP"/>
    </source>
</evidence>
<sequence>MIKFVLQLTLLLTSLNSFSQILVLPGDNPDPSVVKIGDKYYASATTSNWAPAFPIYESKDLKTWHPKGHVFAQLPKWSDYYFWAPEISYDNGKVWVYYAAHKGNGNLCVGVASADKPEGPYTDHGTLICEEAGSIDAFQMRDENGKLYLIWKEDANSVNKPTPIWAMEMSEDRSKLIGEKVKLFYNDVAWEANVVEGVSMIRHGGYYYAFYAGAGCCARGCNYGMGVARAKNLLGPWEKYNKNPLLKTGARWKCPGHGTPIEHEGKYYFLYHAYEPKADVYAGRQGILSEFTFTEDGWIEFKVDEETTSGIIPSEIKDDFNGNNISPYWQWSVFKNPEHKLTKGKLTLQGDPEISGAFLGLRTYTANYEATATVLIKESSSETGMGLIGDRRNLASITIKEGKLIVKKIDAGKETIINTIKAKGLKDNITLRASVKGGQYVTFEYSLDGKTFTKAHKEPVDGYFIPPWDSAVRVGVIAKGNKTDSGVFDQFKLVNHKE</sequence>
<accession>A0ABS5VRF0</accession>
<dbReference type="InterPro" id="IPR041542">
    <property type="entry name" value="GH43_C2"/>
</dbReference>
<dbReference type="Pfam" id="PF04616">
    <property type="entry name" value="Glyco_hydro_43"/>
    <property type="match status" value="1"/>
</dbReference>
<dbReference type="Pfam" id="PF17851">
    <property type="entry name" value="GH43_C2"/>
    <property type="match status" value="1"/>
</dbReference>
<reference evidence="7 8" key="1">
    <citation type="submission" date="2021-05" db="EMBL/GenBank/DDBJ databases">
        <title>A Polyphasic approach of four new species of the genus Ohtaekwangia: Ohtaekwangia histidinii sp. nov., Ohtaekwangia cretensis sp. nov., Ohtaekwangia indiensis sp. nov., Ohtaekwangia reichenbachii sp. nov. from diverse environment.</title>
        <authorList>
            <person name="Octaviana S."/>
        </authorList>
    </citation>
    <scope>NUCLEOTIDE SEQUENCE [LARGE SCALE GENOMIC DNA]</scope>
    <source>
        <strain evidence="7 8">PWU20</strain>
    </source>
</reference>
<dbReference type="PANTHER" id="PTHR42812">
    <property type="entry name" value="BETA-XYLOSIDASE"/>
    <property type="match status" value="1"/>
</dbReference>
<evidence type="ECO:0000313" key="7">
    <source>
        <dbReference type="EMBL" id="MBT1703598.1"/>
    </source>
</evidence>
<keyword evidence="5" id="KW-0732">Signal</keyword>
<dbReference type="RefSeq" id="WP_254153561.1">
    <property type="nucleotide sequence ID" value="NZ_JAHESD010000017.1"/>
</dbReference>
<dbReference type="InterPro" id="IPR013320">
    <property type="entry name" value="ConA-like_dom_sf"/>
</dbReference>
<feature type="chain" id="PRO_5047330388" evidence="5">
    <location>
        <begin position="20"/>
        <end position="498"/>
    </location>
</feature>
<dbReference type="EMBL" id="JAHESD010000017">
    <property type="protein sequence ID" value="MBT1703598.1"/>
    <property type="molecule type" value="Genomic_DNA"/>
</dbReference>
<dbReference type="PANTHER" id="PTHR42812:SF5">
    <property type="entry name" value="ENDO-ARABINASE"/>
    <property type="match status" value="1"/>
</dbReference>
<comment type="caution">
    <text evidence="7">The sequence shown here is derived from an EMBL/GenBank/DDBJ whole genome shotgun (WGS) entry which is preliminary data.</text>
</comment>
<dbReference type="Gene3D" id="2.115.10.20">
    <property type="entry name" value="Glycosyl hydrolase domain, family 43"/>
    <property type="match status" value="1"/>
</dbReference>
<dbReference type="Proteomes" id="UP000772618">
    <property type="component" value="Unassembled WGS sequence"/>
</dbReference>
<dbReference type="GO" id="GO:0016787">
    <property type="term" value="F:hydrolase activity"/>
    <property type="evidence" value="ECO:0007669"/>
    <property type="project" value="UniProtKB-KW"/>
</dbReference>
<dbReference type="Gene3D" id="2.60.120.200">
    <property type="match status" value="1"/>
</dbReference>
<gene>
    <name evidence="7" type="ORF">KK060_09930</name>
</gene>
<dbReference type="CDD" id="cd08999">
    <property type="entry name" value="GH43_ABN-like"/>
    <property type="match status" value="1"/>
</dbReference>
<evidence type="ECO:0000256" key="1">
    <source>
        <dbReference type="ARBA" id="ARBA00009865"/>
    </source>
</evidence>
<proteinExistence type="inferred from homology"/>
<protein>
    <submittedName>
        <fullName evidence="7">Glycoside hydrolase family 43 protein</fullName>
    </submittedName>
</protein>
<evidence type="ECO:0000256" key="3">
    <source>
        <dbReference type="ARBA" id="ARBA00023295"/>
    </source>
</evidence>
<feature type="domain" description="Beta-xylosidase C-terminal Concanavalin A-like" evidence="6">
    <location>
        <begin position="317"/>
        <end position="457"/>
    </location>
</feature>
<dbReference type="InterPro" id="IPR006710">
    <property type="entry name" value="Glyco_hydro_43"/>
</dbReference>